<dbReference type="Pfam" id="PF11913">
    <property type="entry name" value="DUF3431"/>
    <property type="match status" value="1"/>
</dbReference>
<sequence length="362" mass="41559">MIMTFRYTLFDLIFCLVLCSSSLSGFWFLVSRFSLLLSSYSPIPAGTQHGLTASFTHSNTMRGNIRLALICVSSLLLFSLFLLEAHLQDLCNQYRTGAYMVAWLDNGVPTQPTYTNPGDKVIVMAKLEEEHTEWVAQELPDWQRAIYTVNPTHENRMNPDTLTTPFNKGHESMAYFTYIIDNYDSLPSTIAFLHAHRAGFLMAWHVDAPLHDNVLAMRNLQLDFVQRNGYVNLRCNWNPGCKGKHRFNKHVTEQIWWDVFDGTSTPPLNMSSPTEVEYPGVRYAKPTEIGAACCAQFAVSREQVQLRPREDYVKFRQWVMDTELSDASSGRVMEFMWHIIFGMQGVYCPDEKICYCQVYGQC</sequence>
<reference evidence="2" key="1">
    <citation type="submission" date="2021-07" db="EMBL/GenBank/DDBJ databases">
        <authorList>
            <person name="Branca A.L. A."/>
        </authorList>
    </citation>
    <scope>NUCLEOTIDE SEQUENCE</scope>
</reference>
<proteinExistence type="predicted"/>
<keyword evidence="1" id="KW-0472">Membrane</keyword>
<evidence type="ECO:0000313" key="2">
    <source>
        <dbReference type="EMBL" id="CAG8421973.1"/>
    </source>
</evidence>
<feature type="transmembrane region" description="Helical" evidence="1">
    <location>
        <begin position="12"/>
        <end position="30"/>
    </location>
</feature>
<protein>
    <submittedName>
        <fullName evidence="2">Uncharacterized protein</fullName>
    </submittedName>
</protein>
<dbReference type="OrthoDB" id="58529at2759"/>
<keyword evidence="1" id="KW-0812">Transmembrane</keyword>
<dbReference type="PANTHER" id="PTHR37490">
    <property type="entry name" value="EXPRESSED PROTEIN"/>
    <property type="match status" value="1"/>
</dbReference>
<dbReference type="EMBL" id="CAJVPD010000282">
    <property type="protein sequence ID" value="CAG8421973.1"/>
    <property type="molecule type" value="Genomic_DNA"/>
</dbReference>
<comment type="caution">
    <text evidence="2">The sequence shown here is derived from an EMBL/GenBank/DDBJ whole genome shotgun (WGS) entry which is preliminary data.</text>
</comment>
<name>A0A9W4NUE8_9EURO</name>
<dbReference type="PANTHER" id="PTHR37490:SF2">
    <property type="match status" value="1"/>
</dbReference>
<evidence type="ECO:0000313" key="3">
    <source>
        <dbReference type="Proteomes" id="UP001152592"/>
    </source>
</evidence>
<organism evidence="2 3">
    <name type="scientific">Penicillium salamii</name>
    <dbReference type="NCBI Taxonomy" id="1612424"/>
    <lineage>
        <taxon>Eukaryota</taxon>
        <taxon>Fungi</taxon>
        <taxon>Dikarya</taxon>
        <taxon>Ascomycota</taxon>
        <taxon>Pezizomycotina</taxon>
        <taxon>Eurotiomycetes</taxon>
        <taxon>Eurotiomycetidae</taxon>
        <taxon>Eurotiales</taxon>
        <taxon>Aspergillaceae</taxon>
        <taxon>Penicillium</taxon>
    </lineage>
</organism>
<accession>A0A9W4NUE8</accession>
<dbReference type="InterPro" id="IPR021838">
    <property type="entry name" value="DUF3431"/>
</dbReference>
<evidence type="ECO:0000256" key="1">
    <source>
        <dbReference type="SAM" id="Phobius"/>
    </source>
</evidence>
<dbReference type="AlphaFoldDB" id="A0A9W4NUE8"/>
<dbReference type="Proteomes" id="UP001152592">
    <property type="component" value="Unassembled WGS sequence"/>
</dbReference>
<keyword evidence="1" id="KW-1133">Transmembrane helix</keyword>
<gene>
    <name evidence="2" type="ORF">PSALAMII_LOCUS9843</name>
</gene>
<feature type="transmembrane region" description="Helical" evidence="1">
    <location>
        <begin position="65"/>
        <end position="83"/>
    </location>
</feature>